<feature type="compositionally biased region" description="Acidic residues" evidence="1">
    <location>
        <begin position="182"/>
        <end position="191"/>
    </location>
</feature>
<protein>
    <submittedName>
        <fullName evidence="3">Trp biosynthesis-associated membrane protein</fullName>
    </submittedName>
</protein>
<evidence type="ECO:0000313" key="3">
    <source>
        <dbReference type="EMBL" id="MBK1786121.1"/>
    </source>
</evidence>
<evidence type="ECO:0000256" key="1">
    <source>
        <dbReference type="SAM" id="MobiDB-lite"/>
    </source>
</evidence>
<organism evidence="3 4">
    <name type="scientific">Prauserella cavernicola</name>
    <dbReference type="NCBI Taxonomy" id="2800127"/>
    <lineage>
        <taxon>Bacteria</taxon>
        <taxon>Bacillati</taxon>
        <taxon>Actinomycetota</taxon>
        <taxon>Actinomycetes</taxon>
        <taxon>Pseudonocardiales</taxon>
        <taxon>Pseudonocardiaceae</taxon>
        <taxon>Prauserella</taxon>
    </lineage>
</organism>
<dbReference type="Pfam" id="PF09534">
    <property type="entry name" value="Trp_oprn_chp"/>
    <property type="match status" value="1"/>
</dbReference>
<dbReference type="InterPro" id="IPR019051">
    <property type="entry name" value="Trp_biosyn_TM_oprn/chp"/>
</dbReference>
<name>A0A934QTS4_9PSEU</name>
<dbReference type="Proteomes" id="UP000635245">
    <property type="component" value="Unassembled WGS sequence"/>
</dbReference>
<sequence length="191" mass="20005">MSESAAAKRPLWIVVVALLLASVALWGASGLTWIDVPRGLTVDGRLSEDLSGSDLMTWPVPLALLALASVAGVLGGRGVVRRILGVLLVVVGAVILYLALNGDAYDVAWSGWAPGYDDTAGVPEHTFWGPAVAVAGGVLVLLAGALLTWRGHRMPRMGAKYSAPGGRRAEKHTETDLWDALSDGEDPTTRS</sequence>
<feature type="region of interest" description="Disordered" evidence="1">
    <location>
        <begin position="160"/>
        <end position="191"/>
    </location>
</feature>
<keyword evidence="2" id="KW-1133">Transmembrane helix</keyword>
<evidence type="ECO:0000313" key="4">
    <source>
        <dbReference type="Proteomes" id="UP000635245"/>
    </source>
</evidence>
<accession>A0A934QTS4</accession>
<keyword evidence="2" id="KW-0472">Membrane</keyword>
<gene>
    <name evidence="3" type="ORF">JHE00_17475</name>
</gene>
<dbReference type="EMBL" id="JAENJH010000003">
    <property type="protein sequence ID" value="MBK1786121.1"/>
    <property type="molecule type" value="Genomic_DNA"/>
</dbReference>
<feature type="transmembrane region" description="Helical" evidence="2">
    <location>
        <begin position="83"/>
        <end position="100"/>
    </location>
</feature>
<keyword evidence="4" id="KW-1185">Reference proteome</keyword>
<feature type="transmembrane region" description="Helical" evidence="2">
    <location>
        <begin position="127"/>
        <end position="149"/>
    </location>
</feature>
<evidence type="ECO:0000256" key="2">
    <source>
        <dbReference type="SAM" id="Phobius"/>
    </source>
</evidence>
<feature type="transmembrane region" description="Helical" evidence="2">
    <location>
        <begin position="12"/>
        <end position="36"/>
    </location>
</feature>
<feature type="transmembrane region" description="Helical" evidence="2">
    <location>
        <begin position="56"/>
        <end position="76"/>
    </location>
</feature>
<reference evidence="3" key="1">
    <citation type="submission" date="2020-12" db="EMBL/GenBank/DDBJ databases">
        <title>Prauserella sp. ASG 168, a novel actinomycete isolated from cave rock.</title>
        <authorList>
            <person name="Suriyachadkun C."/>
        </authorList>
    </citation>
    <scope>NUCLEOTIDE SEQUENCE</scope>
    <source>
        <strain evidence="3">ASG 168</strain>
    </source>
</reference>
<comment type="caution">
    <text evidence="3">The sequence shown here is derived from an EMBL/GenBank/DDBJ whole genome shotgun (WGS) entry which is preliminary data.</text>
</comment>
<dbReference type="AlphaFoldDB" id="A0A934QTS4"/>
<keyword evidence="2" id="KW-0812">Transmembrane</keyword>
<proteinExistence type="predicted"/>